<organism evidence="3 4">
    <name type="scientific">Oleoguttula mirabilis</name>
    <dbReference type="NCBI Taxonomy" id="1507867"/>
    <lineage>
        <taxon>Eukaryota</taxon>
        <taxon>Fungi</taxon>
        <taxon>Dikarya</taxon>
        <taxon>Ascomycota</taxon>
        <taxon>Pezizomycotina</taxon>
        <taxon>Dothideomycetes</taxon>
        <taxon>Dothideomycetidae</taxon>
        <taxon>Mycosphaerellales</taxon>
        <taxon>Teratosphaeriaceae</taxon>
        <taxon>Oleoguttula</taxon>
    </lineage>
</organism>
<evidence type="ECO:0000259" key="2">
    <source>
        <dbReference type="Pfam" id="PF20150"/>
    </source>
</evidence>
<reference evidence="3 4" key="1">
    <citation type="submission" date="2021-11" db="EMBL/GenBank/DDBJ databases">
        <title>Black yeast isolated from Biological Soil Crust.</title>
        <authorList>
            <person name="Kurbessoian T."/>
        </authorList>
    </citation>
    <scope>NUCLEOTIDE SEQUENCE [LARGE SCALE GENOMIC DNA]</scope>
    <source>
        <strain evidence="3 4">CCFEE 5522</strain>
    </source>
</reference>
<comment type="caution">
    <text evidence="3">The sequence shown here is derived from an EMBL/GenBank/DDBJ whole genome shotgun (WGS) entry which is preliminary data.</text>
</comment>
<feature type="region of interest" description="Disordered" evidence="1">
    <location>
        <begin position="1"/>
        <end position="23"/>
    </location>
</feature>
<dbReference type="InterPro" id="IPR038883">
    <property type="entry name" value="AN11006-like"/>
</dbReference>
<evidence type="ECO:0000313" key="3">
    <source>
        <dbReference type="EMBL" id="KAK4547657.1"/>
    </source>
</evidence>
<dbReference type="AlphaFoldDB" id="A0AAV9JQI7"/>
<accession>A0AAV9JQI7</accession>
<dbReference type="Pfam" id="PF20150">
    <property type="entry name" value="2EXR"/>
    <property type="match status" value="1"/>
</dbReference>
<sequence length="195" mass="21564">MVEAAKEANGRRQQNEGDVSTSFRLHDLPPELRLRIYEFAVTSDGPVQLTFNDYDFNATNGTSSAPKAAVQAWKQPAAIATRTQPALSRTCKEIRGDALKLYYAQNDFEAGYCMSQEDREPEVLMAWLECIGAQSRGRLRSLKICDVHTDQADMCMEGADSTLRADLVRLGAVVEAIDGTVAVHMVTFPKAMTEE</sequence>
<gene>
    <name evidence="3" type="ORF">LTR36_000614</name>
</gene>
<feature type="compositionally biased region" description="Basic and acidic residues" evidence="1">
    <location>
        <begin position="1"/>
        <end position="15"/>
    </location>
</feature>
<protein>
    <recommendedName>
        <fullName evidence="2">2EXR domain-containing protein</fullName>
    </recommendedName>
</protein>
<evidence type="ECO:0000313" key="4">
    <source>
        <dbReference type="Proteomes" id="UP001324427"/>
    </source>
</evidence>
<feature type="domain" description="2EXR" evidence="2">
    <location>
        <begin position="27"/>
        <end position="104"/>
    </location>
</feature>
<dbReference type="EMBL" id="JAVFHQ010000010">
    <property type="protein sequence ID" value="KAK4547657.1"/>
    <property type="molecule type" value="Genomic_DNA"/>
</dbReference>
<keyword evidence="4" id="KW-1185">Reference proteome</keyword>
<dbReference type="InterPro" id="IPR045518">
    <property type="entry name" value="2EXR"/>
</dbReference>
<dbReference type="PANTHER" id="PTHR42085">
    <property type="entry name" value="F-BOX DOMAIN-CONTAINING PROTEIN"/>
    <property type="match status" value="1"/>
</dbReference>
<name>A0AAV9JQI7_9PEZI</name>
<proteinExistence type="predicted"/>
<dbReference type="PANTHER" id="PTHR42085:SF2">
    <property type="entry name" value="F-BOX DOMAIN-CONTAINING PROTEIN"/>
    <property type="match status" value="1"/>
</dbReference>
<evidence type="ECO:0000256" key="1">
    <source>
        <dbReference type="SAM" id="MobiDB-lite"/>
    </source>
</evidence>
<dbReference type="Proteomes" id="UP001324427">
    <property type="component" value="Unassembled WGS sequence"/>
</dbReference>